<keyword evidence="7" id="KW-1185">Reference proteome</keyword>
<dbReference type="InterPro" id="IPR050669">
    <property type="entry name" value="Hemerythrin"/>
</dbReference>
<dbReference type="Pfam" id="PF01814">
    <property type="entry name" value="Hemerythrin"/>
    <property type="match status" value="1"/>
</dbReference>
<dbReference type="CDD" id="cd12107">
    <property type="entry name" value="Hemerythrin"/>
    <property type="match status" value="1"/>
</dbReference>
<dbReference type="eggNOG" id="COG2703">
    <property type="taxonomic scope" value="Bacteria"/>
</dbReference>
<dbReference type="Gene3D" id="1.20.120.50">
    <property type="entry name" value="Hemerythrin-like"/>
    <property type="match status" value="1"/>
</dbReference>
<evidence type="ECO:0000256" key="4">
    <source>
        <dbReference type="ARBA" id="ARBA00023004"/>
    </source>
</evidence>
<evidence type="ECO:0000313" key="7">
    <source>
        <dbReference type="Proteomes" id="UP000010816"/>
    </source>
</evidence>
<keyword evidence="2" id="KW-0561">Oxygen transport</keyword>
<dbReference type="PROSITE" id="PS00550">
    <property type="entry name" value="HEMERYTHRINS"/>
    <property type="match status" value="1"/>
</dbReference>
<comment type="similarity">
    <text evidence="1">Belongs to the hemerythrin family.</text>
</comment>
<dbReference type="InterPro" id="IPR035938">
    <property type="entry name" value="Hemerythrin-like_sf"/>
</dbReference>
<dbReference type="NCBIfam" id="TIGR02481">
    <property type="entry name" value="hemeryth_dom"/>
    <property type="match status" value="1"/>
</dbReference>
<accession>L0GZM3</accession>
<dbReference type="PANTHER" id="PTHR37164">
    <property type="entry name" value="BACTERIOHEMERYTHRIN"/>
    <property type="match status" value="1"/>
</dbReference>
<dbReference type="RefSeq" id="WP_015282328.1">
    <property type="nucleotide sequence ID" value="NC_019940.1"/>
</dbReference>
<keyword evidence="3" id="KW-0479">Metal-binding</keyword>
<dbReference type="GO" id="GO:0046872">
    <property type="term" value="F:metal ion binding"/>
    <property type="evidence" value="ECO:0007669"/>
    <property type="project" value="UniProtKB-KW"/>
</dbReference>
<dbReference type="PANTHER" id="PTHR37164:SF1">
    <property type="entry name" value="BACTERIOHEMERYTHRIN"/>
    <property type="match status" value="1"/>
</dbReference>
<dbReference type="AlphaFoldDB" id="L0GZM3"/>
<reference evidence="6 7" key="1">
    <citation type="submission" date="2011-09" db="EMBL/GenBank/DDBJ databases">
        <title>Complete sequence of chromosome of Thioflavicoccus mobilis 8321.</title>
        <authorList>
            <consortium name="US DOE Joint Genome Institute"/>
            <person name="Lucas S."/>
            <person name="Han J."/>
            <person name="Lapidus A."/>
            <person name="Cheng J.-F."/>
            <person name="Goodwin L."/>
            <person name="Pitluck S."/>
            <person name="Peters L."/>
            <person name="Ovchinnikova G."/>
            <person name="Lu M."/>
            <person name="Detter J.C."/>
            <person name="Han C."/>
            <person name="Tapia R."/>
            <person name="Land M."/>
            <person name="Hauser L."/>
            <person name="Kyrpides N."/>
            <person name="Ivanova N."/>
            <person name="Pagani I."/>
            <person name="Vogl K."/>
            <person name="Liu Z."/>
            <person name="Imhoff J."/>
            <person name="Thiel V."/>
            <person name="Frigaard N.-U."/>
            <person name="Bryant D."/>
            <person name="Woyke T."/>
        </authorList>
    </citation>
    <scope>NUCLEOTIDE SEQUENCE [LARGE SCALE GENOMIC DNA]</scope>
    <source>
        <strain evidence="6 7">8321</strain>
    </source>
</reference>
<sequence>MHQDVSRRVAALQGLAFHSLKPLLSWRKDFEIDEPTIDGQHEAIFEMALEATELAQEPSDDGRLIDMFERFGRGLEAHFRYEEAMLAEIGYPELEHHRAQHRAMLSELDFIRRRLAGNGADWPHQALVLLNFMLGVTVGHILRGDVSYARYIHEATGIDP</sequence>
<organism evidence="6 7">
    <name type="scientific">Thioflavicoccus mobilis 8321</name>
    <dbReference type="NCBI Taxonomy" id="765912"/>
    <lineage>
        <taxon>Bacteria</taxon>
        <taxon>Pseudomonadati</taxon>
        <taxon>Pseudomonadota</taxon>
        <taxon>Gammaproteobacteria</taxon>
        <taxon>Chromatiales</taxon>
        <taxon>Chromatiaceae</taxon>
        <taxon>Thioflavicoccus</taxon>
    </lineage>
</organism>
<dbReference type="KEGG" id="tmb:Thimo_3546"/>
<dbReference type="GO" id="GO:0005344">
    <property type="term" value="F:oxygen carrier activity"/>
    <property type="evidence" value="ECO:0007669"/>
    <property type="project" value="UniProtKB-KW"/>
</dbReference>
<evidence type="ECO:0000256" key="1">
    <source>
        <dbReference type="ARBA" id="ARBA00010587"/>
    </source>
</evidence>
<dbReference type="HOGENOM" id="CLU_086902_3_0_6"/>
<dbReference type="InterPro" id="IPR012312">
    <property type="entry name" value="Hemerythrin-like"/>
</dbReference>
<dbReference type="InterPro" id="IPR016131">
    <property type="entry name" value="Haemerythrin_Fe_BS"/>
</dbReference>
<keyword evidence="2" id="KW-0813">Transport</keyword>
<dbReference type="OrthoDB" id="1122424at2"/>
<gene>
    <name evidence="6" type="ORF">Thimo_3546</name>
</gene>
<dbReference type="Proteomes" id="UP000010816">
    <property type="component" value="Chromosome"/>
</dbReference>
<evidence type="ECO:0000256" key="3">
    <source>
        <dbReference type="ARBA" id="ARBA00022723"/>
    </source>
</evidence>
<dbReference type="SUPFAM" id="SSF47188">
    <property type="entry name" value="Hemerythrin-like"/>
    <property type="match status" value="1"/>
</dbReference>
<evidence type="ECO:0000256" key="2">
    <source>
        <dbReference type="ARBA" id="ARBA00022621"/>
    </source>
</evidence>
<name>L0GZM3_9GAMM</name>
<proteinExistence type="inferred from homology"/>
<evidence type="ECO:0000259" key="5">
    <source>
        <dbReference type="Pfam" id="PF01814"/>
    </source>
</evidence>
<keyword evidence="4" id="KW-0408">Iron</keyword>
<feature type="domain" description="Hemerythrin-like" evidence="5">
    <location>
        <begin position="36"/>
        <end position="141"/>
    </location>
</feature>
<evidence type="ECO:0000313" key="6">
    <source>
        <dbReference type="EMBL" id="AGA92203.1"/>
    </source>
</evidence>
<dbReference type="EMBL" id="CP003051">
    <property type="protein sequence ID" value="AGA92203.1"/>
    <property type="molecule type" value="Genomic_DNA"/>
</dbReference>
<dbReference type="STRING" id="765912.Thimo_3546"/>
<protein>
    <submittedName>
        <fullName evidence="6">Hemerythrin-like metal-binding domain-containing protein</fullName>
    </submittedName>
</protein>
<dbReference type="InterPro" id="IPR012827">
    <property type="entry name" value="Hemerythrin_metal-bd"/>
</dbReference>